<dbReference type="EMBL" id="JBHUJB010000044">
    <property type="protein sequence ID" value="MFD2159388.1"/>
    <property type="molecule type" value="Genomic_DNA"/>
</dbReference>
<feature type="signal peptide" evidence="2">
    <location>
        <begin position="1"/>
        <end position="18"/>
    </location>
</feature>
<dbReference type="Proteomes" id="UP001597389">
    <property type="component" value="Unassembled WGS sequence"/>
</dbReference>
<keyword evidence="4" id="KW-1185">Reference proteome</keyword>
<comment type="caution">
    <text evidence="3">The sequence shown here is derived from an EMBL/GenBank/DDBJ whole genome shotgun (WGS) entry which is preliminary data.</text>
</comment>
<evidence type="ECO:0000313" key="4">
    <source>
        <dbReference type="Proteomes" id="UP001597389"/>
    </source>
</evidence>
<name>A0ABW4ZBK1_9BACT</name>
<organism evidence="3 4">
    <name type="scientific">Rubritalea tangerina</name>
    <dbReference type="NCBI Taxonomy" id="430798"/>
    <lineage>
        <taxon>Bacteria</taxon>
        <taxon>Pseudomonadati</taxon>
        <taxon>Verrucomicrobiota</taxon>
        <taxon>Verrucomicrobiia</taxon>
        <taxon>Verrucomicrobiales</taxon>
        <taxon>Rubritaleaceae</taxon>
        <taxon>Rubritalea</taxon>
    </lineage>
</organism>
<protein>
    <submittedName>
        <fullName evidence="3">Uncharacterized protein</fullName>
    </submittedName>
</protein>
<evidence type="ECO:0000256" key="2">
    <source>
        <dbReference type="SAM" id="SignalP"/>
    </source>
</evidence>
<feature type="chain" id="PRO_5046008429" evidence="2">
    <location>
        <begin position="19"/>
        <end position="249"/>
    </location>
</feature>
<evidence type="ECO:0000313" key="3">
    <source>
        <dbReference type="EMBL" id="MFD2159388.1"/>
    </source>
</evidence>
<gene>
    <name evidence="3" type="ORF">ACFSW8_10795</name>
</gene>
<dbReference type="RefSeq" id="WP_377087678.1">
    <property type="nucleotide sequence ID" value="NZ_JBHSJL010000014.1"/>
</dbReference>
<keyword evidence="2" id="KW-0732">Signal</keyword>
<reference evidence="4" key="1">
    <citation type="journal article" date="2019" name="Int. J. Syst. Evol. Microbiol.">
        <title>The Global Catalogue of Microorganisms (GCM) 10K type strain sequencing project: providing services to taxonomists for standard genome sequencing and annotation.</title>
        <authorList>
            <consortium name="The Broad Institute Genomics Platform"/>
            <consortium name="The Broad Institute Genome Sequencing Center for Infectious Disease"/>
            <person name="Wu L."/>
            <person name="Ma J."/>
        </authorList>
    </citation>
    <scope>NUCLEOTIDE SEQUENCE [LARGE SCALE GENOMIC DNA]</scope>
    <source>
        <strain evidence="4">CCUG 57942</strain>
    </source>
</reference>
<feature type="compositionally biased region" description="Basic residues" evidence="1">
    <location>
        <begin position="162"/>
        <end position="176"/>
    </location>
</feature>
<proteinExistence type="predicted"/>
<evidence type="ECO:0000256" key="1">
    <source>
        <dbReference type="SAM" id="MobiDB-lite"/>
    </source>
</evidence>
<feature type="region of interest" description="Disordered" evidence="1">
    <location>
        <begin position="161"/>
        <end position="180"/>
    </location>
</feature>
<sequence>MKTLSLLTSLTLTVAALAEGGGNYSFNDAAKKYDAKAEAAEAAGNQHNADIYRKLADIKRDAAKSKGGYDWSEYHQLQGQLKHDHKKHTHKAEHKKTKYSFDDAAQKYEMLAKKAREAGANEKAAIYSRMAAIKREAQAAGGKYDWSEYHALEAKLHDSKHKDAHKNHKHSAKQHPQKTQLKTSNKLIEEAQNHASLANKANDADDNYAAQIHTRLAAICIDAAAKGSKEEFDWTEYKELKEMLKNHKQ</sequence>
<accession>A0ABW4ZBK1</accession>